<dbReference type="EMBL" id="AP019735">
    <property type="protein sequence ID" value="BBL04726.1"/>
    <property type="molecule type" value="Genomic_DNA"/>
</dbReference>
<feature type="domain" description="BIG2" evidence="2">
    <location>
        <begin position="43"/>
        <end position="118"/>
    </location>
</feature>
<keyword evidence="1" id="KW-0732">Signal</keyword>
<dbReference type="GeneID" id="78342756"/>
<name>A0A4Y1WWT0_9BACT</name>
<sequence>MKNNYLTYAVLSLALMLGVTACSDDDALVKPEPSPIVVPELPEFPELNVESESFDLKKETSKSLQITSGAGEYRVNVLDPSIASATVEGDMLTVTGLAVGKTEVVVSDKGGSYESLKINVYNSDVVTLDTEHIDLTLKMGAPATTTFRITDGNPAYRVSSSAPEIATAEIGEDGATVTVTGLSGGEATITVTDSRNLTAAVTVSNTVTTSPFTDEELEEFKSLPLHTYLVNGEKIKGQLDMGGYDDIMYGYYVYGAYSVNMTTDYLYLTSKTKPGYDMNTLGKKPGLKLAYRKDKQVLVDEVEAEVEVIKVDGSTVWMTFYVQTDILYSGCLVVGLTD</sequence>
<evidence type="ECO:0000313" key="3">
    <source>
        <dbReference type="EMBL" id="BBL04726.1"/>
    </source>
</evidence>
<organism evidence="3 4">
    <name type="scientific">Alistipes communis</name>
    <dbReference type="NCBI Taxonomy" id="2585118"/>
    <lineage>
        <taxon>Bacteria</taxon>
        <taxon>Pseudomonadati</taxon>
        <taxon>Bacteroidota</taxon>
        <taxon>Bacteroidia</taxon>
        <taxon>Bacteroidales</taxon>
        <taxon>Rikenellaceae</taxon>
        <taxon>Alistipes</taxon>
    </lineage>
</organism>
<dbReference type="InterPro" id="IPR003343">
    <property type="entry name" value="Big_2"/>
</dbReference>
<reference evidence="4" key="1">
    <citation type="submission" date="2019-06" db="EMBL/GenBank/DDBJ databases">
        <title>Alistipes onderdonkii subsp. vulgaris subsp. nov., Alistipes dispar sp. nov. and Alistipes communis sp. nov., isolated from human faeces, and creation of Alistipes onderdonkii subsp. onderdonkii subsp. nov.</title>
        <authorList>
            <person name="Sakamoto M."/>
            <person name="Ikeyama N."/>
            <person name="Ogata Y."/>
            <person name="Suda W."/>
            <person name="Iino T."/>
            <person name="Hattori M."/>
            <person name="Ohkuma M."/>
        </authorList>
    </citation>
    <scope>NUCLEOTIDE SEQUENCE [LARGE SCALE GENOMIC DNA]</scope>
    <source>
        <strain evidence="4">5CBH24</strain>
    </source>
</reference>
<feature type="signal peptide" evidence="1">
    <location>
        <begin position="1"/>
        <end position="21"/>
    </location>
</feature>
<evidence type="ECO:0000313" key="4">
    <source>
        <dbReference type="Proteomes" id="UP000318946"/>
    </source>
</evidence>
<dbReference type="RefSeq" id="WP_141413087.1">
    <property type="nucleotide sequence ID" value="NZ_AP019735.1"/>
</dbReference>
<feature type="chain" id="PRO_5021283376" description="BIG2 domain-containing protein" evidence="1">
    <location>
        <begin position="22"/>
        <end position="338"/>
    </location>
</feature>
<evidence type="ECO:0000259" key="2">
    <source>
        <dbReference type="SMART" id="SM00635"/>
    </source>
</evidence>
<gene>
    <name evidence="3" type="ORF">A5CBH24_20390</name>
</gene>
<dbReference type="AlphaFoldDB" id="A0A4Y1WWT0"/>
<dbReference type="InterPro" id="IPR032789">
    <property type="entry name" value="T2SS-T3SS_pil_N"/>
</dbReference>
<dbReference type="OrthoDB" id="1063196at2"/>
<protein>
    <recommendedName>
        <fullName evidence="2">BIG2 domain-containing protein</fullName>
    </recommendedName>
</protein>
<dbReference type="SMART" id="SM00635">
    <property type="entry name" value="BID_2"/>
    <property type="match status" value="2"/>
</dbReference>
<dbReference type="Gene3D" id="2.60.40.1080">
    <property type="match status" value="1"/>
</dbReference>
<dbReference type="Proteomes" id="UP000318946">
    <property type="component" value="Chromosome"/>
</dbReference>
<feature type="domain" description="BIG2" evidence="2">
    <location>
        <begin position="124"/>
        <end position="203"/>
    </location>
</feature>
<proteinExistence type="predicted"/>
<dbReference type="Pfam" id="PF13629">
    <property type="entry name" value="T2SS-T3SS_pil_N"/>
    <property type="match status" value="1"/>
</dbReference>
<dbReference type="Pfam" id="PF02368">
    <property type="entry name" value="Big_2"/>
    <property type="match status" value="1"/>
</dbReference>
<dbReference type="KEGG" id="acou:A5CBH24_20390"/>
<keyword evidence="4" id="KW-1185">Reference proteome</keyword>
<dbReference type="PROSITE" id="PS51257">
    <property type="entry name" value="PROKAR_LIPOPROTEIN"/>
    <property type="match status" value="1"/>
</dbReference>
<accession>A0A4Y1WWT0</accession>
<evidence type="ECO:0000256" key="1">
    <source>
        <dbReference type="SAM" id="SignalP"/>
    </source>
</evidence>